<dbReference type="KEGG" id="emo:DM558_06455"/>
<organism evidence="3 4">
    <name type="scientific">Entomomonas moraniae</name>
    <dbReference type="NCBI Taxonomy" id="2213226"/>
    <lineage>
        <taxon>Bacteria</taxon>
        <taxon>Pseudomonadati</taxon>
        <taxon>Pseudomonadota</taxon>
        <taxon>Gammaproteobacteria</taxon>
        <taxon>Pseudomonadales</taxon>
        <taxon>Pseudomonadaceae</taxon>
        <taxon>Entomomonas</taxon>
    </lineage>
</organism>
<gene>
    <name evidence="3" type="ORF">DM558_06455</name>
</gene>
<dbReference type="AlphaFoldDB" id="A0A3Q9JN67"/>
<reference evidence="4" key="1">
    <citation type="submission" date="2018-06" db="EMBL/GenBank/DDBJ databases">
        <title>Complete genome of Pseudomonas insecticola strain QZS01.</title>
        <authorList>
            <person name="Wang J."/>
            <person name="Su Q."/>
        </authorList>
    </citation>
    <scope>NUCLEOTIDE SEQUENCE [LARGE SCALE GENOMIC DNA]</scope>
    <source>
        <strain evidence="4">QZS01</strain>
    </source>
</reference>
<evidence type="ECO:0000259" key="2">
    <source>
        <dbReference type="Pfam" id="PF01814"/>
    </source>
</evidence>
<name>A0A3Q9JN67_9GAMM</name>
<protein>
    <submittedName>
        <fullName evidence="3">Hemerythrin domain-containing protein</fullName>
    </submittedName>
</protein>
<dbReference type="Gene3D" id="1.20.120.1370">
    <property type="entry name" value="Regulator of RNA polymerase sigma(70) subunit, domain 4"/>
    <property type="match status" value="1"/>
</dbReference>
<feature type="domain" description="Hemerythrin-like" evidence="2">
    <location>
        <begin position="41"/>
        <end position="170"/>
    </location>
</feature>
<evidence type="ECO:0000313" key="4">
    <source>
        <dbReference type="Proteomes" id="UP000273143"/>
    </source>
</evidence>
<accession>A0A3Q9JN67</accession>
<feature type="region of interest" description="Disordered" evidence="1">
    <location>
        <begin position="13"/>
        <end position="32"/>
    </location>
</feature>
<evidence type="ECO:0000256" key="1">
    <source>
        <dbReference type="SAM" id="MobiDB-lite"/>
    </source>
</evidence>
<proteinExistence type="predicted"/>
<dbReference type="Proteomes" id="UP000273143">
    <property type="component" value="Chromosome"/>
</dbReference>
<feature type="compositionally biased region" description="Low complexity" evidence="1">
    <location>
        <begin position="15"/>
        <end position="27"/>
    </location>
</feature>
<dbReference type="Pfam" id="PF01814">
    <property type="entry name" value="Hemerythrin"/>
    <property type="match status" value="1"/>
</dbReference>
<evidence type="ECO:0000313" key="3">
    <source>
        <dbReference type="EMBL" id="AZS50439.1"/>
    </source>
</evidence>
<keyword evidence="4" id="KW-1185">Reference proteome</keyword>
<dbReference type="InterPro" id="IPR012312">
    <property type="entry name" value="Hemerythrin-like"/>
</dbReference>
<dbReference type="EMBL" id="CP029822">
    <property type="protein sequence ID" value="AZS50439.1"/>
    <property type="molecule type" value="Genomic_DNA"/>
</dbReference>
<sequence>MILQRFFSLLKRNTQENPTPTNSPTPNKQVGGAGSYKPELVATLKDDHQILFNIVSRIQKAVDNKNWSTVTKELQIFREKIYAHLLIENIDLYIYLQRSLADDPVNLKMMRELQKEMSGISTAVVNFLSKYKTLEKEANLQEEFPSEFNDVCDVLVRRIKCEERVLYPMYVSVS</sequence>
<dbReference type="InterPro" id="IPR038309">
    <property type="entry name" value="Rsd/AlgQ_sf"/>
</dbReference>
<dbReference type="RefSeq" id="WP_127162792.1">
    <property type="nucleotide sequence ID" value="NZ_CP029822.1"/>
</dbReference>